<dbReference type="InterPro" id="IPR014710">
    <property type="entry name" value="RmlC-like_jellyroll"/>
</dbReference>
<proteinExistence type="predicted"/>
<name>A0A077PS79_XENBV</name>
<evidence type="ECO:0000313" key="2">
    <source>
        <dbReference type="EMBL" id="CDH23586.1"/>
    </source>
</evidence>
<protein>
    <submittedName>
        <fullName evidence="2">Putative Cupin 2 conserved barrel domain protein</fullName>
    </submittedName>
</protein>
<dbReference type="SUPFAM" id="SSF51182">
    <property type="entry name" value="RmlC-like cupins"/>
    <property type="match status" value="1"/>
</dbReference>
<dbReference type="InterPro" id="IPR011051">
    <property type="entry name" value="RmlC_Cupin_sf"/>
</dbReference>
<dbReference type="Gene3D" id="2.60.120.10">
    <property type="entry name" value="Jelly Rolls"/>
    <property type="match status" value="1"/>
</dbReference>
<dbReference type="Pfam" id="PF07883">
    <property type="entry name" value="Cupin_2"/>
    <property type="match status" value="1"/>
</dbReference>
<dbReference type="HOGENOM" id="CLU_133870_0_0_6"/>
<gene>
    <name evidence="2" type="ORF">XBKB1_1890005</name>
</gene>
<dbReference type="Proteomes" id="UP000028493">
    <property type="component" value="Unassembled WGS sequence"/>
</dbReference>
<sequence>MKSINLNDAVINGDLRSFNDYLADNHKVKEQSVIWNKSHIFQKLITQDFTSRGALFLSNPNRQSEGETVHDLSVTVQIIKPEDSTTKHSHSFWHLYFVMSGRGQLIFENKNPAMIVNGDVIYVPAWAEHQFINREHENLILYVTQNLPGMAKQGTLLRKDGNKVYSTHSE</sequence>
<feature type="domain" description="Cupin type-2" evidence="1">
    <location>
        <begin position="76"/>
        <end position="143"/>
    </location>
</feature>
<evidence type="ECO:0000259" key="1">
    <source>
        <dbReference type="Pfam" id="PF07883"/>
    </source>
</evidence>
<dbReference type="AlphaFoldDB" id="A0A077PS79"/>
<organism evidence="2">
    <name type="scientific">Xenorhabdus bovienii str. kraussei Becker Underwood</name>
    <dbReference type="NCBI Taxonomy" id="1398204"/>
    <lineage>
        <taxon>Bacteria</taxon>
        <taxon>Pseudomonadati</taxon>
        <taxon>Pseudomonadota</taxon>
        <taxon>Gammaproteobacteria</taxon>
        <taxon>Enterobacterales</taxon>
        <taxon>Morganellaceae</taxon>
        <taxon>Xenorhabdus</taxon>
    </lineage>
</organism>
<dbReference type="EMBL" id="CBSZ010000100">
    <property type="protein sequence ID" value="CDH23586.1"/>
    <property type="molecule type" value="Genomic_DNA"/>
</dbReference>
<accession>A0A077PS79</accession>
<dbReference type="InterPro" id="IPR013096">
    <property type="entry name" value="Cupin_2"/>
</dbReference>
<comment type="caution">
    <text evidence="2">The sequence shown here is derived from an EMBL/GenBank/DDBJ whole genome shotgun (WGS) entry which is preliminary data.</text>
</comment>
<reference evidence="2" key="1">
    <citation type="submission" date="2013-07" db="EMBL/GenBank/DDBJ databases">
        <title>Sub-species coevolution in mutualistic symbiosis.</title>
        <authorList>
            <person name="Murfin K."/>
            <person name="Klassen J."/>
            <person name="Lee M."/>
            <person name="Forst S."/>
            <person name="Stock P."/>
            <person name="Goodrich-Blair H."/>
        </authorList>
    </citation>
    <scope>NUCLEOTIDE SEQUENCE [LARGE SCALE GENOMIC DNA]</scope>
    <source>
        <strain evidence="2">Kraussei Becker Underwood</strain>
    </source>
</reference>
<dbReference type="RefSeq" id="WP_038195846.1">
    <property type="nucleotide sequence ID" value="NZ_CAWLXS010000184.1"/>
</dbReference>